<name>A0ACC1CNP6_9NEOP</name>
<gene>
    <name evidence="1" type="ORF">K1T71_011332</name>
</gene>
<keyword evidence="2" id="KW-1185">Reference proteome</keyword>
<evidence type="ECO:0000313" key="2">
    <source>
        <dbReference type="Proteomes" id="UP000824533"/>
    </source>
</evidence>
<accession>A0ACC1CNP6</accession>
<proteinExistence type="predicted"/>
<organism evidence="1 2">
    <name type="scientific">Dendrolimus kikuchii</name>
    <dbReference type="NCBI Taxonomy" id="765133"/>
    <lineage>
        <taxon>Eukaryota</taxon>
        <taxon>Metazoa</taxon>
        <taxon>Ecdysozoa</taxon>
        <taxon>Arthropoda</taxon>
        <taxon>Hexapoda</taxon>
        <taxon>Insecta</taxon>
        <taxon>Pterygota</taxon>
        <taxon>Neoptera</taxon>
        <taxon>Endopterygota</taxon>
        <taxon>Lepidoptera</taxon>
        <taxon>Glossata</taxon>
        <taxon>Ditrysia</taxon>
        <taxon>Bombycoidea</taxon>
        <taxon>Lasiocampidae</taxon>
        <taxon>Dendrolimus</taxon>
    </lineage>
</organism>
<reference evidence="1 2" key="1">
    <citation type="journal article" date="2021" name="Front. Genet.">
        <title>Chromosome-Level Genome Assembly Reveals Significant Gene Expansion in the Toll and IMD Signaling Pathways of Dendrolimus kikuchii.</title>
        <authorList>
            <person name="Zhou J."/>
            <person name="Wu P."/>
            <person name="Xiong Z."/>
            <person name="Liu N."/>
            <person name="Zhao N."/>
            <person name="Ji M."/>
            <person name="Qiu Y."/>
            <person name="Yang B."/>
        </authorList>
    </citation>
    <scope>NUCLEOTIDE SEQUENCE [LARGE SCALE GENOMIC DNA]</scope>
    <source>
        <strain evidence="1">Ann1</strain>
    </source>
</reference>
<protein>
    <submittedName>
        <fullName evidence="1">Uncharacterized protein</fullName>
    </submittedName>
</protein>
<evidence type="ECO:0000313" key="1">
    <source>
        <dbReference type="EMBL" id="KAJ0173156.1"/>
    </source>
</evidence>
<sequence length="312" mass="36166">MDLKLQYELLEYNEDVGLSIKKQYNIDKQEQMDQIIKLLEEWIHKQPHFGKKNFSQKYLENAILSAKGSVERAKGDIERLCTLKTLYPVFFQEYDLKNILSNLKGYFIQCPLPKLTDKNCRVIMSRIVKDGMKSHMFFNVYQSGVMFMEYIKMYDCNDGVIVVTDLRNISLMDIISELNMTELRQILTISMEGYALRMKGVHFITSSSTIEILTKLFKSVVSAKIGSRVYAHKSLETLYEFVPKDILPVEYGGDEVSLQGLDDKWTDVLTTPENIKFFKDVIEFRTDETLRPKALDEPYMGIAGSFRTLTVD</sequence>
<dbReference type="EMBL" id="CM034406">
    <property type="protein sequence ID" value="KAJ0173156.1"/>
    <property type="molecule type" value="Genomic_DNA"/>
</dbReference>
<dbReference type="Proteomes" id="UP000824533">
    <property type="component" value="Linkage Group LG20"/>
</dbReference>
<comment type="caution">
    <text evidence="1">The sequence shown here is derived from an EMBL/GenBank/DDBJ whole genome shotgun (WGS) entry which is preliminary data.</text>
</comment>